<name>A0A4E0QV13_FASHE</name>
<reference evidence="2" key="1">
    <citation type="submission" date="2019-03" db="EMBL/GenBank/DDBJ databases">
        <title>Improved annotation for the trematode Fasciola hepatica.</title>
        <authorList>
            <person name="Choi Y.-J."/>
            <person name="Martin J."/>
            <person name="Mitreva M."/>
        </authorList>
    </citation>
    <scope>NUCLEOTIDE SEQUENCE [LARGE SCALE GENOMIC DNA]</scope>
</reference>
<keyword evidence="3" id="KW-1185">Reference proteome</keyword>
<organism evidence="2 3">
    <name type="scientific">Fasciola hepatica</name>
    <name type="common">Liver fluke</name>
    <dbReference type="NCBI Taxonomy" id="6192"/>
    <lineage>
        <taxon>Eukaryota</taxon>
        <taxon>Metazoa</taxon>
        <taxon>Spiralia</taxon>
        <taxon>Lophotrochozoa</taxon>
        <taxon>Platyhelminthes</taxon>
        <taxon>Trematoda</taxon>
        <taxon>Digenea</taxon>
        <taxon>Plagiorchiida</taxon>
        <taxon>Echinostomata</taxon>
        <taxon>Echinostomatoidea</taxon>
        <taxon>Fasciolidae</taxon>
        <taxon>Fasciola</taxon>
    </lineage>
</organism>
<sequence>MISVIRQQFGLSCQNIISKDHDAPQTSDSKTSVYSTAEDEPDSENYMGNPLELEEIVDLSMESKMFAHEVKKCNPVSRLINLTDRRPFDNKPEGGYKDGFLYHLSDEKFQLFGLFPLTSSTKRVLSIHINNEPNCTASIKDLQQKHMPFSSSFNCGFEASYSLPHCTVFHANFETCESVVLSPPPSFVAGDLVAQLRPYDGESVCPSLFKDIMFDAYENDFRSWSSTHDAPTVEQFQALLPSLFRTAGQSLIDTVSESLSGAKLNTGLVKRFLDPTELIWDTMKNVNSVVHFRSMMKSAVHYLLNNRELIRLSRSNHTRLAQYLRNITAQMGRGQVDPDHMMPSQIECLLEIGLNKLINDCVALLATVIPDVTSLPCLAWYNFADGNGASLTTMWATLHHVYKATCLFLCLSASCSRQSFIDELRKILNQQDPKDEWRTALYGGPLGEPFVLKHSFSVPVSELVVPISGIPPTFWVMRLDTNHPMRTSVRLLYELLGSQGLRNYVCHEMKLVDSFWIQ</sequence>
<protein>
    <submittedName>
        <fullName evidence="2">Uncharacterized protein</fullName>
    </submittedName>
</protein>
<evidence type="ECO:0000256" key="1">
    <source>
        <dbReference type="SAM" id="MobiDB-lite"/>
    </source>
</evidence>
<feature type="region of interest" description="Disordered" evidence="1">
    <location>
        <begin position="20"/>
        <end position="47"/>
    </location>
</feature>
<evidence type="ECO:0000313" key="2">
    <source>
        <dbReference type="EMBL" id="THD18324.1"/>
    </source>
</evidence>
<dbReference type="EMBL" id="JXXN02014974">
    <property type="protein sequence ID" value="THD18324.1"/>
    <property type="molecule type" value="Genomic_DNA"/>
</dbReference>
<comment type="caution">
    <text evidence="2">The sequence shown here is derived from an EMBL/GenBank/DDBJ whole genome shotgun (WGS) entry which is preliminary data.</text>
</comment>
<evidence type="ECO:0000313" key="3">
    <source>
        <dbReference type="Proteomes" id="UP000230066"/>
    </source>
</evidence>
<accession>A0A4E0QV13</accession>
<dbReference type="AlphaFoldDB" id="A0A4E0QV13"/>
<dbReference type="Proteomes" id="UP000230066">
    <property type="component" value="Unassembled WGS sequence"/>
</dbReference>
<feature type="compositionally biased region" description="Polar residues" evidence="1">
    <location>
        <begin position="24"/>
        <end position="35"/>
    </location>
</feature>
<proteinExistence type="predicted"/>
<gene>
    <name evidence="2" type="ORF">D915_009290</name>
</gene>